<dbReference type="InterPro" id="IPR004399">
    <property type="entry name" value="HMP/HMP-P_kinase_dom"/>
</dbReference>
<keyword evidence="1" id="KW-0808">Transferase</keyword>
<dbReference type="NCBIfam" id="TIGR00097">
    <property type="entry name" value="HMP-P_kinase"/>
    <property type="match status" value="1"/>
</dbReference>
<dbReference type="FunFam" id="3.40.1190.20:FF:000003">
    <property type="entry name" value="Phosphomethylpyrimidine kinase ThiD"/>
    <property type="match status" value="1"/>
</dbReference>
<evidence type="ECO:0000259" key="5">
    <source>
        <dbReference type="Pfam" id="PF08543"/>
    </source>
</evidence>
<evidence type="ECO:0000256" key="2">
    <source>
        <dbReference type="ARBA" id="ARBA00022741"/>
    </source>
</evidence>
<evidence type="ECO:0000256" key="4">
    <source>
        <dbReference type="ARBA" id="ARBA00022840"/>
    </source>
</evidence>
<keyword evidence="2" id="KW-0547">Nucleotide-binding</keyword>
<dbReference type="PANTHER" id="PTHR20858:SF17">
    <property type="entry name" value="HYDROXYMETHYLPYRIMIDINE_PHOSPHOMETHYLPYRIMIDINE KINASE THI20-RELATED"/>
    <property type="match status" value="1"/>
</dbReference>
<dbReference type="PANTHER" id="PTHR20858">
    <property type="entry name" value="PHOSPHOMETHYLPYRIMIDINE KINASE"/>
    <property type="match status" value="1"/>
</dbReference>
<dbReference type="InterPro" id="IPR029056">
    <property type="entry name" value="Ribokinase-like"/>
</dbReference>
<dbReference type="GO" id="GO:0005829">
    <property type="term" value="C:cytosol"/>
    <property type="evidence" value="ECO:0007669"/>
    <property type="project" value="TreeGrafter"/>
</dbReference>
<keyword evidence="4" id="KW-0067">ATP-binding</keyword>
<name>A0A381ZI44_9ZZZZ</name>
<evidence type="ECO:0000313" key="6">
    <source>
        <dbReference type="EMBL" id="SVA88920.1"/>
    </source>
</evidence>
<accession>A0A381ZI44</accession>
<dbReference type="GO" id="GO:0009228">
    <property type="term" value="P:thiamine biosynthetic process"/>
    <property type="evidence" value="ECO:0007669"/>
    <property type="project" value="InterPro"/>
</dbReference>
<dbReference type="Pfam" id="PF08543">
    <property type="entry name" value="Phos_pyr_kin"/>
    <property type="match status" value="1"/>
</dbReference>
<dbReference type="Gene3D" id="3.40.1190.20">
    <property type="match status" value="1"/>
</dbReference>
<dbReference type="GO" id="GO:0005524">
    <property type="term" value="F:ATP binding"/>
    <property type="evidence" value="ECO:0007669"/>
    <property type="project" value="UniProtKB-KW"/>
</dbReference>
<dbReference type="EMBL" id="UINC01021417">
    <property type="protein sequence ID" value="SVA88920.1"/>
    <property type="molecule type" value="Genomic_DNA"/>
</dbReference>
<dbReference type="GO" id="GO:0008972">
    <property type="term" value="F:phosphomethylpyrimidine kinase activity"/>
    <property type="evidence" value="ECO:0007669"/>
    <property type="project" value="InterPro"/>
</dbReference>
<proteinExistence type="predicted"/>
<sequence length="267" mass="27839">MSKRVVIPRVLTIAGSDSGGGAGIQADMKTCSALGVYCSTAITAVTAQNTMGVTKIKEMSLEIVDAQINAVLSDIGADVVKTGMLASSRIIETVVKALRSHDVQRLVVDPVMVAKSGDRLLRADSVKQLCTELLPLATVVTPNIPEAEIITGMSIKSSSDLDKAGLVILSMGVGAVVIKGGHSLGAPIDRLFTIDGKLEFPGERVKTRSTHGTGCTFAAAISACLAKGYSLTESVMEAKNYVTGALQAASPLGHGFGPVDHFFRYHP</sequence>
<feature type="domain" description="Pyridoxamine kinase/Phosphomethylpyrimidine kinase" evidence="5">
    <location>
        <begin position="17"/>
        <end position="260"/>
    </location>
</feature>
<protein>
    <recommendedName>
        <fullName evidence="5">Pyridoxamine kinase/Phosphomethylpyrimidine kinase domain-containing protein</fullName>
    </recommendedName>
</protein>
<dbReference type="SUPFAM" id="SSF53613">
    <property type="entry name" value="Ribokinase-like"/>
    <property type="match status" value="1"/>
</dbReference>
<gene>
    <name evidence="6" type="ORF">METZ01_LOCUS141774</name>
</gene>
<keyword evidence="3" id="KW-0418">Kinase</keyword>
<dbReference type="GO" id="GO:0008902">
    <property type="term" value="F:hydroxymethylpyrimidine kinase activity"/>
    <property type="evidence" value="ECO:0007669"/>
    <property type="project" value="TreeGrafter"/>
</dbReference>
<organism evidence="6">
    <name type="scientific">marine metagenome</name>
    <dbReference type="NCBI Taxonomy" id="408172"/>
    <lineage>
        <taxon>unclassified sequences</taxon>
        <taxon>metagenomes</taxon>
        <taxon>ecological metagenomes</taxon>
    </lineage>
</organism>
<dbReference type="InterPro" id="IPR013749">
    <property type="entry name" value="PM/HMP-P_kinase-1"/>
</dbReference>
<dbReference type="AlphaFoldDB" id="A0A381ZI44"/>
<dbReference type="CDD" id="cd01169">
    <property type="entry name" value="HMPP_kinase"/>
    <property type="match status" value="1"/>
</dbReference>
<reference evidence="6" key="1">
    <citation type="submission" date="2018-05" db="EMBL/GenBank/DDBJ databases">
        <authorList>
            <person name="Lanie J.A."/>
            <person name="Ng W.-L."/>
            <person name="Kazmierczak K.M."/>
            <person name="Andrzejewski T.M."/>
            <person name="Davidsen T.M."/>
            <person name="Wayne K.J."/>
            <person name="Tettelin H."/>
            <person name="Glass J.I."/>
            <person name="Rusch D."/>
            <person name="Podicherti R."/>
            <person name="Tsui H.-C.T."/>
            <person name="Winkler M.E."/>
        </authorList>
    </citation>
    <scope>NUCLEOTIDE SEQUENCE</scope>
</reference>
<evidence type="ECO:0000256" key="3">
    <source>
        <dbReference type="ARBA" id="ARBA00022777"/>
    </source>
</evidence>
<evidence type="ECO:0000256" key="1">
    <source>
        <dbReference type="ARBA" id="ARBA00022679"/>
    </source>
</evidence>